<dbReference type="HOGENOM" id="CLU_594467_0_0_1"/>
<reference evidence="4" key="4">
    <citation type="journal article" date="2015" name="G3 (Bethesda)">
        <title>Genome sequences of three phytopathogenic species of the Magnaporthaceae family of fungi.</title>
        <authorList>
            <person name="Okagaki L.H."/>
            <person name="Nunes C.C."/>
            <person name="Sailsbery J."/>
            <person name="Clay B."/>
            <person name="Brown D."/>
            <person name="John T."/>
            <person name="Oh Y."/>
            <person name="Young N."/>
            <person name="Fitzgerald M."/>
            <person name="Haas B.J."/>
            <person name="Zeng Q."/>
            <person name="Young S."/>
            <person name="Adiconis X."/>
            <person name="Fan L."/>
            <person name="Levin J.Z."/>
            <person name="Mitchell T.K."/>
            <person name="Okubara P.A."/>
            <person name="Farman M.L."/>
            <person name="Kohn L.M."/>
            <person name="Birren B."/>
            <person name="Ma L.-J."/>
            <person name="Dean R.A."/>
        </authorList>
    </citation>
    <scope>NUCLEOTIDE SEQUENCE</scope>
    <source>
        <strain evidence="4">R3-111a-1</strain>
    </source>
</reference>
<keyword evidence="2" id="KW-0732">Signal</keyword>
<reference evidence="5" key="1">
    <citation type="submission" date="2010-07" db="EMBL/GenBank/DDBJ databases">
        <title>The genome sequence of Gaeumannomyces graminis var. tritici strain R3-111a-1.</title>
        <authorList>
            <consortium name="The Broad Institute Genome Sequencing Platform"/>
            <person name="Ma L.-J."/>
            <person name="Dead R."/>
            <person name="Young S."/>
            <person name="Zeng Q."/>
            <person name="Koehrsen M."/>
            <person name="Alvarado L."/>
            <person name="Berlin A."/>
            <person name="Chapman S.B."/>
            <person name="Chen Z."/>
            <person name="Freedman E."/>
            <person name="Gellesch M."/>
            <person name="Goldberg J."/>
            <person name="Griggs A."/>
            <person name="Gujja S."/>
            <person name="Heilman E.R."/>
            <person name="Heiman D."/>
            <person name="Hepburn T."/>
            <person name="Howarth C."/>
            <person name="Jen D."/>
            <person name="Larson L."/>
            <person name="Mehta T."/>
            <person name="Neiman D."/>
            <person name="Pearson M."/>
            <person name="Roberts A."/>
            <person name="Saif S."/>
            <person name="Shea T."/>
            <person name="Shenoy N."/>
            <person name="Sisk P."/>
            <person name="Stolte C."/>
            <person name="Sykes S."/>
            <person name="Walk T."/>
            <person name="White J."/>
            <person name="Yandava C."/>
            <person name="Haas B."/>
            <person name="Nusbaum C."/>
            <person name="Birren B."/>
        </authorList>
    </citation>
    <scope>NUCLEOTIDE SEQUENCE [LARGE SCALE GENOMIC DNA]</scope>
    <source>
        <strain evidence="5">R3-111a-1</strain>
    </source>
</reference>
<feature type="chain" id="PRO_5015095010" evidence="2">
    <location>
        <begin position="19"/>
        <end position="412"/>
    </location>
</feature>
<evidence type="ECO:0000313" key="4">
    <source>
        <dbReference type="EnsemblFungi" id="EJT72500"/>
    </source>
</evidence>
<dbReference type="Proteomes" id="UP000006039">
    <property type="component" value="Unassembled WGS sequence"/>
</dbReference>
<reference evidence="3" key="2">
    <citation type="submission" date="2010-07" db="EMBL/GenBank/DDBJ databases">
        <authorList>
            <consortium name="The Broad Institute Genome Sequencing Platform"/>
            <consortium name="Broad Institute Genome Sequencing Center for Infectious Disease"/>
            <person name="Ma L.-J."/>
            <person name="Dead R."/>
            <person name="Young S."/>
            <person name="Zeng Q."/>
            <person name="Koehrsen M."/>
            <person name="Alvarado L."/>
            <person name="Berlin A."/>
            <person name="Chapman S.B."/>
            <person name="Chen Z."/>
            <person name="Freedman E."/>
            <person name="Gellesch M."/>
            <person name="Goldberg J."/>
            <person name="Griggs A."/>
            <person name="Gujja S."/>
            <person name="Heilman E.R."/>
            <person name="Heiman D."/>
            <person name="Hepburn T."/>
            <person name="Howarth C."/>
            <person name="Jen D."/>
            <person name="Larson L."/>
            <person name="Mehta T."/>
            <person name="Neiman D."/>
            <person name="Pearson M."/>
            <person name="Roberts A."/>
            <person name="Saif S."/>
            <person name="Shea T."/>
            <person name="Shenoy N."/>
            <person name="Sisk P."/>
            <person name="Stolte C."/>
            <person name="Sykes S."/>
            <person name="Walk T."/>
            <person name="White J."/>
            <person name="Yandava C."/>
            <person name="Haas B."/>
            <person name="Nusbaum C."/>
            <person name="Birren B."/>
        </authorList>
    </citation>
    <scope>NUCLEOTIDE SEQUENCE</scope>
    <source>
        <strain evidence="3">R3-111a-1</strain>
    </source>
</reference>
<dbReference type="EMBL" id="GL385399">
    <property type="protein sequence ID" value="EJT72500.1"/>
    <property type="molecule type" value="Genomic_DNA"/>
</dbReference>
<name>J3P769_GAET3</name>
<protein>
    <submittedName>
        <fullName evidence="3">Clock-controlled pheromone ccg-4</fullName>
    </submittedName>
</protein>
<evidence type="ECO:0000313" key="5">
    <source>
        <dbReference type="Proteomes" id="UP000006039"/>
    </source>
</evidence>
<dbReference type="RefSeq" id="XP_009225474.1">
    <property type="nucleotide sequence ID" value="XM_009227210.1"/>
</dbReference>
<evidence type="ECO:0000313" key="3">
    <source>
        <dbReference type="EMBL" id="EJT72500.1"/>
    </source>
</evidence>
<sequence>MKITITITALLGAMGVSAAAVAAADHQEMKRFCGAEGQGCWQVKRAAADLAAVLTARDTSALDTSDIVARHISHQPGGAAYMAKRAVEALAVRVASTQDDPEAFFNALELDDAFFPDSPAHPDDDADDAGTDELTKRQNGCRYRGQSCWKRDESSGQLVQVRDGLAAHEVAELARRADMAKRQNGCQYRGQSCWKRDESSGQPVEVRDVHPFPEDLVVKRQNGCTYRGQPCWKKTKRDLTTTEIDLEKRQNGCRHRGQSCWKRDTDVLEARQNGCRFRGQSCWKRDVLVQDHASDKRWCHEAGNACAVAKRAASAVLEAAAADLEKRQNGCRNRGQSCWKRDEAGLLEVRQNGCQYRGQSCWKRDLESGKEVLARDVSIAARCNGPAGECTKAARDLEAVEIAAREVLASLE</sequence>
<feature type="signal peptide" evidence="2">
    <location>
        <begin position="1"/>
        <end position="18"/>
    </location>
</feature>
<dbReference type="VEuPathDB" id="FungiDB:GGTG_09366"/>
<organism evidence="3">
    <name type="scientific">Gaeumannomyces tritici (strain R3-111a-1)</name>
    <name type="common">Wheat and barley take-all root rot fungus</name>
    <name type="synonym">Gaeumannomyces graminis var. tritici</name>
    <dbReference type="NCBI Taxonomy" id="644352"/>
    <lineage>
        <taxon>Eukaryota</taxon>
        <taxon>Fungi</taxon>
        <taxon>Dikarya</taxon>
        <taxon>Ascomycota</taxon>
        <taxon>Pezizomycotina</taxon>
        <taxon>Sordariomycetes</taxon>
        <taxon>Sordariomycetidae</taxon>
        <taxon>Magnaporthales</taxon>
        <taxon>Magnaporthaceae</taxon>
        <taxon>Gaeumannomyces</taxon>
    </lineage>
</organism>
<dbReference type="OrthoDB" id="3641074at2759"/>
<dbReference type="GeneID" id="20349824"/>
<evidence type="ECO:0000256" key="2">
    <source>
        <dbReference type="SAM" id="SignalP"/>
    </source>
</evidence>
<evidence type="ECO:0000256" key="1">
    <source>
        <dbReference type="SAM" id="MobiDB-lite"/>
    </source>
</evidence>
<dbReference type="eggNOG" id="ENOG502S0T3">
    <property type="taxonomic scope" value="Eukaryota"/>
</dbReference>
<reference evidence="3" key="3">
    <citation type="submission" date="2010-09" db="EMBL/GenBank/DDBJ databases">
        <title>Annotation of Gaeumannomyces graminis var. tritici R3-111a-1.</title>
        <authorList>
            <consortium name="The Broad Institute Genome Sequencing Platform"/>
            <person name="Ma L.-J."/>
            <person name="Dead R."/>
            <person name="Young S.K."/>
            <person name="Zeng Q."/>
            <person name="Gargeya S."/>
            <person name="Fitzgerald M."/>
            <person name="Haas B."/>
            <person name="Abouelleil A."/>
            <person name="Alvarado L."/>
            <person name="Arachchi H.M."/>
            <person name="Berlin A."/>
            <person name="Brown A."/>
            <person name="Chapman S.B."/>
            <person name="Chen Z."/>
            <person name="Dunbar C."/>
            <person name="Freedman E."/>
            <person name="Gearin G."/>
            <person name="Gellesch M."/>
            <person name="Goldberg J."/>
            <person name="Griggs A."/>
            <person name="Gujja S."/>
            <person name="Heiman D."/>
            <person name="Howarth C."/>
            <person name="Larson L."/>
            <person name="Lui A."/>
            <person name="MacDonald P.J.P."/>
            <person name="Mehta T."/>
            <person name="Montmayeur A."/>
            <person name="Murphy C."/>
            <person name="Neiman D."/>
            <person name="Pearson M."/>
            <person name="Priest M."/>
            <person name="Roberts A."/>
            <person name="Saif S."/>
            <person name="Shea T."/>
            <person name="Shenoy N."/>
            <person name="Sisk P."/>
            <person name="Stolte C."/>
            <person name="Sykes S."/>
            <person name="Yandava C."/>
            <person name="Wortman J."/>
            <person name="Nusbaum C."/>
            <person name="Birren B."/>
        </authorList>
    </citation>
    <scope>NUCLEOTIDE SEQUENCE</scope>
    <source>
        <strain evidence="3">R3-111a-1</strain>
    </source>
</reference>
<accession>J3P769</accession>
<proteinExistence type="predicted"/>
<feature type="region of interest" description="Disordered" evidence="1">
    <location>
        <begin position="115"/>
        <end position="137"/>
    </location>
</feature>
<dbReference type="EnsemblFungi" id="EJT72500">
    <property type="protein sequence ID" value="EJT72500"/>
    <property type="gene ID" value="GGTG_09366"/>
</dbReference>
<gene>
    <name evidence="4" type="primary">20349824</name>
    <name evidence="3" type="ORF">GGTG_09366</name>
</gene>
<reference evidence="4" key="5">
    <citation type="submission" date="2018-04" db="UniProtKB">
        <authorList>
            <consortium name="EnsemblFungi"/>
        </authorList>
    </citation>
    <scope>IDENTIFICATION</scope>
    <source>
        <strain evidence="4">R3-111a-1</strain>
    </source>
</reference>
<keyword evidence="5" id="KW-1185">Reference proteome</keyword>
<dbReference type="AlphaFoldDB" id="J3P769"/>